<evidence type="ECO:0000313" key="1">
    <source>
        <dbReference type="EMBL" id="AES77202.1"/>
    </source>
</evidence>
<organism evidence="1 3">
    <name type="scientific">Medicago truncatula</name>
    <name type="common">Barrel medic</name>
    <name type="synonym">Medicago tribuloides</name>
    <dbReference type="NCBI Taxonomy" id="3880"/>
    <lineage>
        <taxon>Eukaryota</taxon>
        <taxon>Viridiplantae</taxon>
        <taxon>Streptophyta</taxon>
        <taxon>Embryophyta</taxon>
        <taxon>Tracheophyta</taxon>
        <taxon>Spermatophyta</taxon>
        <taxon>Magnoliopsida</taxon>
        <taxon>eudicotyledons</taxon>
        <taxon>Gunneridae</taxon>
        <taxon>Pentapetalae</taxon>
        <taxon>rosids</taxon>
        <taxon>fabids</taxon>
        <taxon>Fabales</taxon>
        <taxon>Fabaceae</taxon>
        <taxon>Papilionoideae</taxon>
        <taxon>50 kb inversion clade</taxon>
        <taxon>NPAAA clade</taxon>
        <taxon>Hologalegina</taxon>
        <taxon>IRL clade</taxon>
        <taxon>Trifolieae</taxon>
        <taxon>Medicago</taxon>
    </lineage>
</organism>
<name>G7KWM2_MEDTR</name>
<reference evidence="2" key="3">
    <citation type="submission" date="2015-04" db="UniProtKB">
        <authorList>
            <consortium name="EnsemblPlants"/>
        </authorList>
    </citation>
    <scope>IDENTIFICATION</scope>
    <source>
        <strain evidence="2">cv. Jemalong A17</strain>
    </source>
</reference>
<evidence type="ECO:0000313" key="2">
    <source>
        <dbReference type="EnsemblPlants" id="AES77202"/>
    </source>
</evidence>
<gene>
    <name evidence="1" type="ordered locus">MTR_7g005700</name>
</gene>
<protein>
    <submittedName>
        <fullName evidence="1 2">Uncharacterized protein</fullName>
    </submittedName>
</protein>
<keyword evidence="3" id="KW-1185">Reference proteome</keyword>
<proteinExistence type="predicted"/>
<sequence length="102" mass="11239">MVEIEPALYAIGFGGKGRGRKGLWSAYSKQLIYEKQFITSSLEDWATVGSSARWWFAPKRGVAGKVTTRAGNEPNQLDNSLGLDSTINSLNLVHEPNELNLN</sequence>
<dbReference type="EMBL" id="CM001223">
    <property type="protein sequence ID" value="AES77202.1"/>
    <property type="molecule type" value="Genomic_DNA"/>
</dbReference>
<dbReference type="PaxDb" id="3880-AES77202"/>
<evidence type="ECO:0000313" key="3">
    <source>
        <dbReference type="Proteomes" id="UP000002051"/>
    </source>
</evidence>
<reference evidence="1 3" key="1">
    <citation type="journal article" date="2011" name="Nature">
        <title>The Medicago genome provides insight into the evolution of rhizobial symbioses.</title>
        <authorList>
            <person name="Young N.D."/>
            <person name="Debelle F."/>
            <person name="Oldroyd G.E."/>
            <person name="Geurts R."/>
            <person name="Cannon S.B."/>
            <person name="Udvardi M.K."/>
            <person name="Benedito V.A."/>
            <person name="Mayer K.F."/>
            <person name="Gouzy J."/>
            <person name="Schoof H."/>
            <person name="Van de Peer Y."/>
            <person name="Proost S."/>
            <person name="Cook D.R."/>
            <person name="Meyers B.C."/>
            <person name="Spannagl M."/>
            <person name="Cheung F."/>
            <person name="De Mita S."/>
            <person name="Krishnakumar V."/>
            <person name="Gundlach H."/>
            <person name="Zhou S."/>
            <person name="Mudge J."/>
            <person name="Bharti A.K."/>
            <person name="Murray J.D."/>
            <person name="Naoumkina M.A."/>
            <person name="Rosen B."/>
            <person name="Silverstein K.A."/>
            <person name="Tang H."/>
            <person name="Rombauts S."/>
            <person name="Zhao P.X."/>
            <person name="Zhou P."/>
            <person name="Barbe V."/>
            <person name="Bardou P."/>
            <person name="Bechner M."/>
            <person name="Bellec A."/>
            <person name="Berger A."/>
            <person name="Berges H."/>
            <person name="Bidwell S."/>
            <person name="Bisseling T."/>
            <person name="Choisne N."/>
            <person name="Couloux A."/>
            <person name="Denny R."/>
            <person name="Deshpande S."/>
            <person name="Dai X."/>
            <person name="Doyle J.J."/>
            <person name="Dudez A.M."/>
            <person name="Farmer A.D."/>
            <person name="Fouteau S."/>
            <person name="Franken C."/>
            <person name="Gibelin C."/>
            <person name="Gish J."/>
            <person name="Goldstein S."/>
            <person name="Gonzalez A.J."/>
            <person name="Green P.J."/>
            <person name="Hallab A."/>
            <person name="Hartog M."/>
            <person name="Hua A."/>
            <person name="Humphray S.J."/>
            <person name="Jeong D.H."/>
            <person name="Jing Y."/>
            <person name="Jocker A."/>
            <person name="Kenton S.M."/>
            <person name="Kim D.J."/>
            <person name="Klee K."/>
            <person name="Lai H."/>
            <person name="Lang C."/>
            <person name="Lin S."/>
            <person name="Macmil S.L."/>
            <person name="Magdelenat G."/>
            <person name="Matthews L."/>
            <person name="McCorrison J."/>
            <person name="Monaghan E.L."/>
            <person name="Mun J.H."/>
            <person name="Najar F.Z."/>
            <person name="Nicholson C."/>
            <person name="Noirot C."/>
            <person name="O'Bleness M."/>
            <person name="Paule C.R."/>
            <person name="Poulain J."/>
            <person name="Prion F."/>
            <person name="Qin B."/>
            <person name="Qu C."/>
            <person name="Retzel E.F."/>
            <person name="Riddle C."/>
            <person name="Sallet E."/>
            <person name="Samain S."/>
            <person name="Samson N."/>
            <person name="Sanders I."/>
            <person name="Saurat O."/>
            <person name="Scarpelli C."/>
            <person name="Schiex T."/>
            <person name="Segurens B."/>
            <person name="Severin A.J."/>
            <person name="Sherrier D.J."/>
            <person name="Shi R."/>
            <person name="Sims S."/>
            <person name="Singer S.R."/>
            <person name="Sinharoy S."/>
            <person name="Sterck L."/>
            <person name="Viollet A."/>
            <person name="Wang B.B."/>
            <person name="Wang K."/>
            <person name="Wang M."/>
            <person name="Wang X."/>
            <person name="Warfsmann J."/>
            <person name="Weissenbach J."/>
            <person name="White D.D."/>
            <person name="White J.D."/>
            <person name="Wiley G.B."/>
            <person name="Wincker P."/>
            <person name="Xing Y."/>
            <person name="Yang L."/>
            <person name="Yao Z."/>
            <person name="Ying F."/>
            <person name="Zhai J."/>
            <person name="Zhou L."/>
            <person name="Zuber A."/>
            <person name="Denarie J."/>
            <person name="Dixon R.A."/>
            <person name="May G.D."/>
            <person name="Schwartz D.C."/>
            <person name="Rogers J."/>
            <person name="Quetier F."/>
            <person name="Town C.D."/>
            <person name="Roe B.A."/>
        </authorList>
    </citation>
    <scope>NUCLEOTIDE SEQUENCE [LARGE SCALE GENOMIC DNA]</scope>
    <source>
        <strain evidence="1">A17</strain>
        <strain evidence="2 3">cv. Jemalong A17</strain>
    </source>
</reference>
<reference evidence="1 3" key="2">
    <citation type="journal article" date="2014" name="BMC Genomics">
        <title>An improved genome release (version Mt4.0) for the model legume Medicago truncatula.</title>
        <authorList>
            <person name="Tang H."/>
            <person name="Krishnakumar V."/>
            <person name="Bidwell S."/>
            <person name="Rosen B."/>
            <person name="Chan A."/>
            <person name="Zhou S."/>
            <person name="Gentzbittel L."/>
            <person name="Childs K.L."/>
            <person name="Yandell M."/>
            <person name="Gundlach H."/>
            <person name="Mayer K.F."/>
            <person name="Schwartz D.C."/>
            <person name="Town C.D."/>
        </authorList>
    </citation>
    <scope>GENOME REANNOTATION</scope>
    <source>
        <strain evidence="2 3">cv. Jemalong A17</strain>
    </source>
</reference>
<dbReference type="EnsemblPlants" id="AES77202">
    <property type="protein sequence ID" value="AES77202"/>
    <property type="gene ID" value="MTR_7g005700"/>
</dbReference>
<dbReference type="Proteomes" id="UP000002051">
    <property type="component" value="Unassembled WGS sequence"/>
</dbReference>
<dbReference type="AlphaFoldDB" id="G7KWM2"/>
<dbReference type="HOGENOM" id="CLU_2281638_0_0_1"/>
<accession>G7KWM2</accession>